<comment type="caution">
    <text evidence="9">The sequence shown here is derived from an EMBL/GenBank/DDBJ whole genome shotgun (WGS) entry which is preliminary data.</text>
</comment>
<evidence type="ECO:0000256" key="5">
    <source>
        <dbReference type="ARBA" id="ARBA00023128"/>
    </source>
</evidence>
<reference evidence="9 10" key="1">
    <citation type="submission" date="2020-02" db="EMBL/GenBank/DDBJ databases">
        <title>Relaxed selection underlies rapid genomic changes in the transitions from sociality to social parasitism in ants.</title>
        <authorList>
            <person name="Bi X."/>
        </authorList>
    </citation>
    <scope>NUCLEOTIDE SEQUENCE [LARGE SCALE GENOMIC DNA]</scope>
    <source>
        <strain evidence="9">BGI-DK2014b</strain>
        <tissue evidence="9">Whole body</tissue>
    </source>
</reference>
<feature type="non-terminal residue" evidence="9">
    <location>
        <position position="141"/>
    </location>
</feature>
<feature type="non-terminal residue" evidence="9">
    <location>
        <position position="1"/>
    </location>
</feature>
<keyword evidence="3" id="KW-0809">Transit peptide</keyword>
<proteinExistence type="inferred from homology"/>
<dbReference type="InterPro" id="IPR034596">
    <property type="entry name" value="Ribosomal_mL52"/>
</dbReference>
<keyword evidence="10" id="KW-1185">Reference proteome</keyword>
<keyword evidence="4" id="KW-0689">Ribosomal protein</keyword>
<keyword evidence="5" id="KW-0496">Mitochondrion</keyword>
<dbReference type="GO" id="GO:0005762">
    <property type="term" value="C:mitochondrial large ribosomal subunit"/>
    <property type="evidence" value="ECO:0007669"/>
    <property type="project" value="InterPro"/>
</dbReference>
<evidence type="ECO:0000256" key="1">
    <source>
        <dbReference type="ARBA" id="ARBA00004173"/>
    </source>
</evidence>
<comment type="similarity">
    <text evidence="2">Belongs to the mitochondrion-specific ribosomal protein mL52 family.</text>
</comment>
<name>A0A836FBY6_9HYME</name>
<gene>
    <name evidence="9" type="primary">Mrpl52</name>
    <name evidence="9" type="ORF">G6Z77_0000306</name>
</gene>
<dbReference type="AlphaFoldDB" id="A0A836FBY6"/>
<protein>
    <recommendedName>
        <fullName evidence="7">Large ribosomal subunit protein mL52</fullName>
    </recommendedName>
    <alternativeName>
        <fullName evidence="8">39S ribosomal protein L52, mitochondrial</fullName>
    </alternativeName>
</protein>
<comment type="subcellular location">
    <subcellularLocation>
        <location evidence="1">Mitochondrion</location>
    </subcellularLocation>
</comment>
<evidence type="ECO:0000256" key="6">
    <source>
        <dbReference type="ARBA" id="ARBA00023274"/>
    </source>
</evidence>
<evidence type="ECO:0000256" key="4">
    <source>
        <dbReference type="ARBA" id="ARBA00022980"/>
    </source>
</evidence>
<evidence type="ECO:0000256" key="8">
    <source>
        <dbReference type="ARBA" id="ARBA00035425"/>
    </source>
</evidence>
<evidence type="ECO:0000313" key="10">
    <source>
        <dbReference type="Proteomes" id="UP000670152"/>
    </source>
</evidence>
<accession>A0A836FBY6</accession>
<evidence type="ECO:0000313" key="9">
    <source>
        <dbReference type="EMBL" id="KAG5321776.1"/>
    </source>
</evidence>
<sequence length="141" mass="16712">TLSLKMISTARAVLRVERHISYNIVVNGFHQSCVQYINQRWRQKRGLTANPNTFARLDKQRDYAVCKINKNYYFVMNFCTILYFIDFQAKIIKLVGEVDFAVERHTKMQEKEKEKRQKILNNKLKPKGDLLLQIQADTIEK</sequence>
<dbReference type="EMBL" id="JAANIB010009596">
    <property type="protein sequence ID" value="KAG5321776.1"/>
    <property type="molecule type" value="Genomic_DNA"/>
</dbReference>
<dbReference type="OrthoDB" id="10249237at2759"/>
<dbReference type="GO" id="GO:0003735">
    <property type="term" value="F:structural constituent of ribosome"/>
    <property type="evidence" value="ECO:0007669"/>
    <property type="project" value="InterPro"/>
</dbReference>
<dbReference type="PANTHER" id="PTHR34090:SF1">
    <property type="entry name" value="LARGE RIBOSOMAL SUBUNIT PROTEIN ML52"/>
    <property type="match status" value="1"/>
</dbReference>
<dbReference type="Proteomes" id="UP000670152">
    <property type="component" value="Unassembled WGS sequence"/>
</dbReference>
<keyword evidence="6" id="KW-0687">Ribonucleoprotein</keyword>
<dbReference type="PANTHER" id="PTHR34090">
    <property type="entry name" value="39S RIBOSOMAL PROTEIN L52, MITOCHONDRIAL"/>
    <property type="match status" value="1"/>
</dbReference>
<dbReference type="GO" id="GO:0032543">
    <property type="term" value="P:mitochondrial translation"/>
    <property type="evidence" value="ECO:0007669"/>
    <property type="project" value="InterPro"/>
</dbReference>
<evidence type="ECO:0000256" key="3">
    <source>
        <dbReference type="ARBA" id="ARBA00022946"/>
    </source>
</evidence>
<dbReference type="Pfam" id="PF18699">
    <property type="entry name" value="MRPL52"/>
    <property type="match status" value="1"/>
</dbReference>
<organism evidence="9 10">
    <name type="scientific">Acromyrmex heyeri</name>
    <dbReference type="NCBI Taxonomy" id="230685"/>
    <lineage>
        <taxon>Eukaryota</taxon>
        <taxon>Metazoa</taxon>
        <taxon>Ecdysozoa</taxon>
        <taxon>Arthropoda</taxon>
        <taxon>Hexapoda</taxon>
        <taxon>Insecta</taxon>
        <taxon>Pterygota</taxon>
        <taxon>Neoptera</taxon>
        <taxon>Endopterygota</taxon>
        <taxon>Hymenoptera</taxon>
        <taxon>Apocrita</taxon>
        <taxon>Aculeata</taxon>
        <taxon>Formicoidea</taxon>
        <taxon>Formicidae</taxon>
        <taxon>Myrmicinae</taxon>
        <taxon>Acromyrmex</taxon>
    </lineage>
</organism>
<evidence type="ECO:0000256" key="2">
    <source>
        <dbReference type="ARBA" id="ARBA00007232"/>
    </source>
</evidence>
<evidence type="ECO:0000256" key="7">
    <source>
        <dbReference type="ARBA" id="ARBA00035181"/>
    </source>
</evidence>